<proteinExistence type="predicted"/>
<evidence type="ECO:0000256" key="1">
    <source>
        <dbReference type="SAM" id="Phobius"/>
    </source>
</evidence>
<keyword evidence="1" id="KW-0472">Membrane</keyword>
<organism evidence="2 3">
    <name type="scientific">Xylanimonas allomyrinae</name>
    <dbReference type="NCBI Taxonomy" id="2509459"/>
    <lineage>
        <taxon>Bacteria</taxon>
        <taxon>Bacillati</taxon>
        <taxon>Actinomycetota</taxon>
        <taxon>Actinomycetes</taxon>
        <taxon>Micrococcales</taxon>
        <taxon>Promicromonosporaceae</taxon>
        <taxon>Xylanimonas</taxon>
    </lineage>
</organism>
<accession>A0A4P6EQB1</accession>
<dbReference type="RefSeq" id="WP_129205182.1">
    <property type="nucleotide sequence ID" value="NZ_CP035495.1"/>
</dbReference>
<feature type="transmembrane region" description="Helical" evidence="1">
    <location>
        <begin position="43"/>
        <end position="61"/>
    </location>
</feature>
<protein>
    <submittedName>
        <fullName evidence="2">Uncharacterized protein</fullName>
    </submittedName>
</protein>
<keyword evidence="3" id="KW-1185">Reference proteome</keyword>
<gene>
    <name evidence="2" type="ORF">ET495_13215</name>
</gene>
<dbReference type="KEGG" id="xyl:ET495_13215"/>
<dbReference type="Proteomes" id="UP000291758">
    <property type="component" value="Chromosome"/>
</dbReference>
<sequence length="98" mass="10439">MNHVIALGSACVVTLWGARRTVWVLRGARVTLLPWGGPRSGRWLDAGLCLVIVGGLTALAAGGGPRWWWVPWCAFLVAGGVLGTYRSPSRPVSTDAQE</sequence>
<evidence type="ECO:0000313" key="3">
    <source>
        <dbReference type="Proteomes" id="UP000291758"/>
    </source>
</evidence>
<evidence type="ECO:0000313" key="2">
    <source>
        <dbReference type="EMBL" id="QAY64023.1"/>
    </source>
</evidence>
<dbReference type="AlphaFoldDB" id="A0A4P6EQB1"/>
<keyword evidence="1" id="KW-0812">Transmembrane</keyword>
<name>A0A4P6EQB1_9MICO</name>
<reference evidence="2 3" key="1">
    <citation type="submission" date="2019-01" db="EMBL/GenBank/DDBJ databases">
        <title>Genome sequencing of strain 2JSPR-7.</title>
        <authorList>
            <person name="Heo J."/>
            <person name="Kim S.-J."/>
            <person name="Kim J.-S."/>
            <person name="Hong S.-B."/>
            <person name="Kwon S.-W."/>
        </authorList>
    </citation>
    <scope>NUCLEOTIDE SEQUENCE [LARGE SCALE GENOMIC DNA]</scope>
    <source>
        <strain evidence="2 3">2JSPR-7</strain>
    </source>
</reference>
<dbReference type="EMBL" id="CP035495">
    <property type="protein sequence ID" value="QAY64023.1"/>
    <property type="molecule type" value="Genomic_DNA"/>
</dbReference>
<keyword evidence="1" id="KW-1133">Transmembrane helix</keyword>